<dbReference type="InterPro" id="IPR013740">
    <property type="entry name" value="Redoxin"/>
</dbReference>
<dbReference type="EMBL" id="QUOV01000001">
    <property type="protein sequence ID" value="REL36823.1"/>
    <property type="molecule type" value="Genomic_DNA"/>
</dbReference>
<dbReference type="PANTHER" id="PTHR42852">
    <property type="entry name" value="THIOL:DISULFIDE INTERCHANGE PROTEIN DSBE"/>
    <property type="match status" value="1"/>
</dbReference>
<dbReference type="GO" id="GO:0015036">
    <property type="term" value="F:disulfide oxidoreductase activity"/>
    <property type="evidence" value="ECO:0007669"/>
    <property type="project" value="UniProtKB-ARBA"/>
</dbReference>
<reference evidence="5 6" key="1">
    <citation type="submission" date="2018-08" db="EMBL/GenBank/DDBJ databases">
        <title>Thalassotalea euphylliae genome.</title>
        <authorList>
            <person name="Summers S."/>
            <person name="Rice S.A."/>
            <person name="Freckelton M.L."/>
            <person name="Nedved B.T."/>
            <person name="Hadfield M.G."/>
        </authorList>
    </citation>
    <scope>NUCLEOTIDE SEQUENCE [LARGE SCALE GENOMIC DNA]</scope>
    <source>
        <strain evidence="5 6">H2</strain>
    </source>
</reference>
<dbReference type="InterPro" id="IPR050553">
    <property type="entry name" value="Thioredoxin_ResA/DsbE_sf"/>
</dbReference>
<dbReference type="Proteomes" id="UP000256999">
    <property type="component" value="Unassembled WGS sequence"/>
</dbReference>
<evidence type="ECO:0000313" key="5">
    <source>
        <dbReference type="EMBL" id="REL36823.1"/>
    </source>
</evidence>
<evidence type="ECO:0000256" key="1">
    <source>
        <dbReference type="ARBA" id="ARBA00004196"/>
    </source>
</evidence>
<name>A0A3E0UJM5_9GAMM</name>
<comment type="caution">
    <text evidence="5">The sequence shown here is derived from an EMBL/GenBank/DDBJ whole genome shotgun (WGS) entry which is preliminary data.</text>
</comment>
<dbReference type="PROSITE" id="PS00194">
    <property type="entry name" value="THIOREDOXIN_1"/>
    <property type="match status" value="1"/>
</dbReference>
<dbReference type="GO" id="GO:0030313">
    <property type="term" value="C:cell envelope"/>
    <property type="evidence" value="ECO:0007669"/>
    <property type="project" value="UniProtKB-SubCell"/>
</dbReference>
<dbReference type="OrthoDB" id="9796554at2"/>
<comment type="subcellular location">
    <subcellularLocation>
        <location evidence="1">Cell envelope</location>
    </subcellularLocation>
</comment>
<evidence type="ECO:0000259" key="4">
    <source>
        <dbReference type="PROSITE" id="PS51352"/>
    </source>
</evidence>
<protein>
    <submittedName>
        <fullName evidence="5">TlpA family protein disulfide reductase</fullName>
    </submittedName>
</protein>
<dbReference type="AlphaFoldDB" id="A0A3E0UJM5"/>
<dbReference type="InterPro" id="IPR036249">
    <property type="entry name" value="Thioredoxin-like_sf"/>
</dbReference>
<proteinExistence type="predicted"/>
<dbReference type="Pfam" id="PF08534">
    <property type="entry name" value="Redoxin"/>
    <property type="match status" value="1"/>
</dbReference>
<dbReference type="GO" id="GO:0017004">
    <property type="term" value="P:cytochrome complex assembly"/>
    <property type="evidence" value="ECO:0007669"/>
    <property type="project" value="UniProtKB-KW"/>
</dbReference>
<gene>
    <name evidence="5" type="ORF">DXX92_16700</name>
</gene>
<dbReference type="InterPro" id="IPR013766">
    <property type="entry name" value="Thioredoxin_domain"/>
</dbReference>
<accession>A0A3E0UJM5</accession>
<dbReference type="SUPFAM" id="SSF52833">
    <property type="entry name" value="Thioredoxin-like"/>
    <property type="match status" value="1"/>
</dbReference>
<organism evidence="5 6">
    <name type="scientific">Thalassotalea euphylliae</name>
    <dbReference type="NCBI Taxonomy" id="1655234"/>
    <lineage>
        <taxon>Bacteria</taxon>
        <taxon>Pseudomonadati</taxon>
        <taxon>Pseudomonadota</taxon>
        <taxon>Gammaproteobacteria</taxon>
        <taxon>Alteromonadales</taxon>
        <taxon>Colwelliaceae</taxon>
        <taxon>Thalassotalea</taxon>
    </lineage>
</organism>
<dbReference type="Gene3D" id="3.40.30.10">
    <property type="entry name" value="Glutaredoxin"/>
    <property type="match status" value="1"/>
</dbReference>
<dbReference type="CDD" id="cd02966">
    <property type="entry name" value="TlpA_like_family"/>
    <property type="match status" value="1"/>
</dbReference>
<dbReference type="PROSITE" id="PS51257">
    <property type="entry name" value="PROKAR_LIPOPROTEIN"/>
    <property type="match status" value="1"/>
</dbReference>
<evidence type="ECO:0000256" key="3">
    <source>
        <dbReference type="ARBA" id="ARBA00023284"/>
    </source>
</evidence>
<dbReference type="PROSITE" id="PS51352">
    <property type="entry name" value="THIOREDOXIN_2"/>
    <property type="match status" value="1"/>
</dbReference>
<feature type="domain" description="Thioredoxin" evidence="4">
    <location>
        <begin position="56"/>
        <end position="197"/>
    </location>
</feature>
<dbReference type="InterPro" id="IPR017937">
    <property type="entry name" value="Thioredoxin_CS"/>
</dbReference>
<evidence type="ECO:0000256" key="2">
    <source>
        <dbReference type="ARBA" id="ARBA00022748"/>
    </source>
</evidence>
<keyword evidence="3" id="KW-0676">Redox-active center</keyword>
<evidence type="ECO:0000313" key="6">
    <source>
        <dbReference type="Proteomes" id="UP000256999"/>
    </source>
</evidence>
<sequence length="205" mass="22569">MKQGVKLNCLFPSRLRRFVNIQIKGLLILSLSVACVVFSNASVANSYEEKVQKSLAAIGQPIEAIDLASLDGQSRSFSELQGRASVIYFFASWCAPCYKTLRDIEQVRQQKLDVNLVAIALDDDKAAVSAMLKKTGFTGETWLANDGAKPLKTRLFANAYKVLPYVIKLDSNLVLVEHSYDIKSLAQWQEVLVAGKPLSQATLGN</sequence>
<dbReference type="PANTHER" id="PTHR42852:SF17">
    <property type="entry name" value="THIOREDOXIN-LIKE PROTEIN HI_1115"/>
    <property type="match status" value="1"/>
</dbReference>
<keyword evidence="2" id="KW-0201">Cytochrome c-type biogenesis</keyword>